<protein>
    <submittedName>
        <fullName evidence="1">Uncharacterized protein</fullName>
    </submittedName>
</protein>
<dbReference type="EMBL" id="JAVREO010000018">
    <property type="protein sequence ID" value="MDT0269618.1"/>
    <property type="molecule type" value="Genomic_DNA"/>
</dbReference>
<dbReference type="Proteomes" id="UP001183410">
    <property type="component" value="Unassembled WGS sequence"/>
</dbReference>
<keyword evidence="2" id="KW-1185">Reference proteome</keyword>
<proteinExistence type="predicted"/>
<reference evidence="2" key="1">
    <citation type="submission" date="2023-07" db="EMBL/GenBank/DDBJ databases">
        <title>30 novel species of actinomycetes from the DSMZ collection.</title>
        <authorList>
            <person name="Nouioui I."/>
        </authorList>
    </citation>
    <scope>NUCLEOTIDE SEQUENCE [LARGE SCALE GENOMIC DNA]</scope>
    <source>
        <strain evidence="2">DSM 44915</strain>
    </source>
</reference>
<sequence length="117" mass="12516">MNPGDTVSWPHWKIRGPLRSFALTSPAGEHFGSTPAEGNAVADGRILIVDTRPGHKALLDNEGTSCWPALDTDPQPWSVPAGRSVIGLSIVAAGSTAGARLTLRPRYMTHRGLPRLR</sequence>
<dbReference type="RefSeq" id="WP_311669702.1">
    <property type="nucleotide sequence ID" value="NZ_JAVREO010000018.1"/>
</dbReference>
<name>A0ABU2JZI5_9ACTN</name>
<evidence type="ECO:0000313" key="2">
    <source>
        <dbReference type="Proteomes" id="UP001183410"/>
    </source>
</evidence>
<evidence type="ECO:0000313" key="1">
    <source>
        <dbReference type="EMBL" id="MDT0269618.1"/>
    </source>
</evidence>
<accession>A0ABU2JZI5</accession>
<comment type="caution">
    <text evidence="1">The sequence shown here is derived from an EMBL/GenBank/DDBJ whole genome shotgun (WGS) entry which is preliminary data.</text>
</comment>
<gene>
    <name evidence="1" type="ORF">RM844_25370</name>
</gene>
<organism evidence="1 2">
    <name type="scientific">Streptomyces chisholmiae</name>
    <dbReference type="NCBI Taxonomy" id="3075540"/>
    <lineage>
        <taxon>Bacteria</taxon>
        <taxon>Bacillati</taxon>
        <taxon>Actinomycetota</taxon>
        <taxon>Actinomycetes</taxon>
        <taxon>Kitasatosporales</taxon>
        <taxon>Streptomycetaceae</taxon>
        <taxon>Streptomyces</taxon>
    </lineage>
</organism>